<evidence type="ECO:0000256" key="6">
    <source>
        <dbReference type="RuleBase" id="RU368039"/>
    </source>
</evidence>
<comment type="caution">
    <text evidence="8">The sequence shown here is derived from an EMBL/GenBank/DDBJ whole genome shotgun (WGS) entry which is preliminary data.</text>
</comment>
<comment type="subcellular location">
    <subcellularLocation>
        <location evidence="1 6">Mitochondrion matrix</location>
    </subcellularLocation>
</comment>
<evidence type="ECO:0000256" key="2">
    <source>
        <dbReference type="ARBA" id="ARBA00006020"/>
    </source>
</evidence>
<comment type="subunit">
    <text evidence="6">Interacts with the iron-sulfur protein subunit within the SDH catalytic dimer.</text>
</comment>
<gene>
    <name evidence="8" type="ORF">PBRASI_LOCUS361</name>
</gene>
<dbReference type="OrthoDB" id="278329at2759"/>
<dbReference type="GO" id="GO:0034553">
    <property type="term" value="P:mitochondrial respiratory chain complex II assembly"/>
    <property type="evidence" value="ECO:0007669"/>
    <property type="project" value="UniProtKB-UniRule"/>
</dbReference>
<dbReference type="GO" id="GO:0006105">
    <property type="term" value="P:succinate metabolic process"/>
    <property type="evidence" value="ECO:0007669"/>
    <property type="project" value="TreeGrafter"/>
</dbReference>
<feature type="region of interest" description="Disordered" evidence="7">
    <location>
        <begin position="111"/>
        <end position="139"/>
    </location>
</feature>
<dbReference type="AlphaFoldDB" id="A0A9N8VIF6"/>
<dbReference type="InterPro" id="IPR008381">
    <property type="entry name" value="SDHAF3/Sdh7"/>
</dbReference>
<proteinExistence type="inferred from homology"/>
<evidence type="ECO:0000256" key="5">
    <source>
        <dbReference type="ARBA" id="ARBA00023186"/>
    </source>
</evidence>
<comment type="similarity">
    <text evidence="2 6">Belongs to the complex I LYR family. SDHAF3 subfamily.</text>
</comment>
<dbReference type="Pfam" id="PF13233">
    <property type="entry name" value="Complex1_LYR_2"/>
    <property type="match status" value="1"/>
</dbReference>
<sequence>MSAARPLFNSSPSLLPPIPLYRRILRIHRVLPPLHRSLGDDYVKSEFRRHKDIVNPVHIVGFLGQWQNYLEELERQTANKDNWGKQISEDLLDKFSHEQIGQLYALKNEANNNISQEESESESDAHVTNTRSREEKSEQ</sequence>
<reference evidence="8" key="1">
    <citation type="submission" date="2021-06" db="EMBL/GenBank/DDBJ databases">
        <authorList>
            <person name="Kallberg Y."/>
            <person name="Tangrot J."/>
            <person name="Rosling A."/>
        </authorList>
    </citation>
    <scope>NUCLEOTIDE SEQUENCE</scope>
    <source>
        <strain evidence="8">BR232B</strain>
    </source>
</reference>
<dbReference type="GO" id="GO:0005759">
    <property type="term" value="C:mitochondrial matrix"/>
    <property type="evidence" value="ECO:0007669"/>
    <property type="project" value="UniProtKB-SubCell"/>
</dbReference>
<name>A0A9N8VIF6_9GLOM</name>
<dbReference type="CDD" id="cd20270">
    <property type="entry name" value="Complex1_LYR_SDHAF3_LYRM10"/>
    <property type="match status" value="1"/>
</dbReference>
<protein>
    <recommendedName>
        <fullName evidence="6">Succinate dehydrogenase assembly factor 3</fullName>
        <shortName evidence="6">SDH assembly factor 3</shortName>
        <shortName evidence="6">SDHAF3</shortName>
    </recommendedName>
</protein>
<evidence type="ECO:0000256" key="4">
    <source>
        <dbReference type="ARBA" id="ARBA00023128"/>
    </source>
</evidence>
<keyword evidence="9" id="KW-1185">Reference proteome</keyword>
<accession>A0A9N8VIF6</accession>
<evidence type="ECO:0000256" key="7">
    <source>
        <dbReference type="SAM" id="MobiDB-lite"/>
    </source>
</evidence>
<dbReference type="PANTHER" id="PTHR13137">
    <property type="entry name" value="DC11 ACN9 HOMOLOG"/>
    <property type="match status" value="1"/>
</dbReference>
<evidence type="ECO:0000256" key="1">
    <source>
        <dbReference type="ARBA" id="ARBA00004305"/>
    </source>
</evidence>
<keyword evidence="3" id="KW-0809">Transit peptide</keyword>
<dbReference type="GO" id="GO:0005758">
    <property type="term" value="C:mitochondrial intermembrane space"/>
    <property type="evidence" value="ECO:0007669"/>
    <property type="project" value="TreeGrafter"/>
</dbReference>
<organism evidence="8 9">
    <name type="scientific">Paraglomus brasilianum</name>
    <dbReference type="NCBI Taxonomy" id="144538"/>
    <lineage>
        <taxon>Eukaryota</taxon>
        <taxon>Fungi</taxon>
        <taxon>Fungi incertae sedis</taxon>
        <taxon>Mucoromycota</taxon>
        <taxon>Glomeromycotina</taxon>
        <taxon>Glomeromycetes</taxon>
        <taxon>Paraglomerales</taxon>
        <taxon>Paraglomeraceae</taxon>
        <taxon>Paraglomus</taxon>
    </lineage>
</organism>
<keyword evidence="4 6" id="KW-0496">Mitochondrion</keyword>
<evidence type="ECO:0000313" key="8">
    <source>
        <dbReference type="EMBL" id="CAG8456789.1"/>
    </source>
</evidence>
<dbReference type="EMBL" id="CAJVPI010000017">
    <property type="protein sequence ID" value="CAG8456789.1"/>
    <property type="molecule type" value="Genomic_DNA"/>
</dbReference>
<keyword evidence="5 6" id="KW-0143">Chaperone</keyword>
<evidence type="ECO:0000256" key="3">
    <source>
        <dbReference type="ARBA" id="ARBA00022946"/>
    </source>
</evidence>
<comment type="function">
    <text evidence="6">Plays an essential role in the assembly of succinate dehydrogenase (SDH), an enzyme complex (also referred to as respiratory complex II) that is a component of both the tricarboxylic acid (TCA) cycle and the mitochondrial electron transport chain, and which couples the oxidation of succinate to fumarate with the reduction of ubiquinone (coenzyme Q) to ubiquinol. Promotes maturation of the iron-sulfur protein subunit of the SDH catalytic dimer, protecting it from the deleterious effects of oxidants. May act together with SDHAF1.</text>
</comment>
<evidence type="ECO:0000313" key="9">
    <source>
        <dbReference type="Proteomes" id="UP000789739"/>
    </source>
</evidence>
<dbReference type="PANTHER" id="PTHR13137:SF6">
    <property type="entry name" value="SUCCINATE DEHYDROGENASE ASSEMBLY FACTOR 3, MITOCHONDRIAL"/>
    <property type="match status" value="1"/>
</dbReference>
<dbReference type="Proteomes" id="UP000789739">
    <property type="component" value="Unassembled WGS sequence"/>
</dbReference>